<accession>A0A167MGQ2</accession>
<dbReference type="PANTHER" id="PTHR22893:SF91">
    <property type="entry name" value="NADPH DEHYDROGENASE 2-RELATED"/>
    <property type="match status" value="1"/>
</dbReference>
<organism evidence="2 3">
    <name type="scientific">Phycomyces blakesleeanus (strain ATCC 8743b / DSM 1359 / FGSC 10004 / NBRC 33097 / NRRL 1555)</name>
    <dbReference type="NCBI Taxonomy" id="763407"/>
    <lineage>
        <taxon>Eukaryota</taxon>
        <taxon>Fungi</taxon>
        <taxon>Fungi incertae sedis</taxon>
        <taxon>Mucoromycota</taxon>
        <taxon>Mucoromycotina</taxon>
        <taxon>Mucoromycetes</taxon>
        <taxon>Mucorales</taxon>
        <taxon>Phycomycetaceae</taxon>
        <taxon>Phycomyces</taxon>
    </lineage>
</organism>
<evidence type="ECO:0000259" key="1">
    <source>
        <dbReference type="Pfam" id="PF00724"/>
    </source>
</evidence>
<sequence length="384" mass="42826">MQTISTALFTPINVGNSPLSHRIVHCPLTRIRTNADRVPVPLMTEYHKQRISEGGLLIAEATIISEDAGAYRLTPGIYNDKQIEGWRNITTVVHDNGGFIYLQLWHAGRAGVSSLIPGNKPPVSASAIPINDKNTIGEDSEVPHALEVEEISQIVKTYTQAAKNAICAGFDGVEIHSANGYLLDQFINSSSNVRTDQYGGSIENRARFTLEVVESVSKAIGQNRTGIRLSPWSGFQDVKDNTPYETWGYIVEQLQEKHPNLAYIHFVEPRDDYVSGPNPRKDRKEIMEKDSIEPFRKVWKGPLITAGGYTTNPKRAFETAEKLDNTLIGFGRTFIANPDLVLRLKNDWPLNKYDRSTFYGGDSTGYTDYPFYNSSAASDILKKN</sequence>
<gene>
    <name evidence="2" type="ORF">PHYBLDRAFT_113057</name>
</gene>
<keyword evidence="3" id="KW-1185">Reference proteome</keyword>
<dbReference type="RefSeq" id="XP_018290834.1">
    <property type="nucleotide sequence ID" value="XM_018428325.1"/>
</dbReference>
<dbReference type="GO" id="GO:0016491">
    <property type="term" value="F:oxidoreductase activity"/>
    <property type="evidence" value="ECO:0007669"/>
    <property type="project" value="InterPro"/>
</dbReference>
<feature type="domain" description="NADH:flavin oxidoreductase/NADH oxidase N-terminal" evidence="1">
    <location>
        <begin position="8"/>
        <end position="350"/>
    </location>
</feature>
<dbReference type="Proteomes" id="UP000077315">
    <property type="component" value="Unassembled WGS sequence"/>
</dbReference>
<dbReference type="EMBL" id="KV440982">
    <property type="protein sequence ID" value="OAD72794.1"/>
    <property type="molecule type" value="Genomic_DNA"/>
</dbReference>
<dbReference type="InterPro" id="IPR013785">
    <property type="entry name" value="Aldolase_TIM"/>
</dbReference>
<dbReference type="PANTHER" id="PTHR22893">
    <property type="entry name" value="NADH OXIDOREDUCTASE-RELATED"/>
    <property type="match status" value="1"/>
</dbReference>
<dbReference type="STRING" id="763407.A0A167MGQ2"/>
<dbReference type="InParanoid" id="A0A167MGQ2"/>
<reference evidence="3" key="1">
    <citation type="submission" date="2015-06" db="EMBL/GenBank/DDBJ databases">
        <title>Expansion of signal transduction pathways in fungi by whole-genome duplication.</title>
        <authorList>
            <consortium name="DOE Joint Genome Institute"/>
            <person name="Corrochano L.M."/>
            <person name="Kuo A."/>
            <person name="Marcet-Houben M."/>
            <person name="Polaino S."/>
            <person name="Salamov A."/>
            <person name="Villalobos J.M."/>
            <person name="Alvarez M.I."/>
            <person name="Avalos J."/>
            <person name="Benito E.P."/>
            <person name="Benoit I."/>
            <person name="Burger G."/>
            <person name="Camino L.P."/>
            <person name="Canovas D."/>
            <person name="Cerda-Olmedo E."/>
            <person name="Cheng J.-F."/>
            <person name="Dominguez A."/>
            <person name="Elias M."/>
            <person name="Eslava A.P."/>
            <person name="Glaser F."/>
            <person name="Grimwood J."/>
            <person name="Gutierrez G."/>
            <person name="Heitman J."/>
            <person name="Henrissat B."/>
            <person name="Iturriaga E.A."/>
            <person name="Lang B.F."/>
            <person name="Lavin J.L."/>
            <person name="Lee S."/>
            <person name="Li W."/>
            <person name="Lindquist E."/>
            <person name="Lopez-Garcia S."/>
            <person name="Luque E.M."/>
            <person name="Marcos A.T."/>
            <person name="Martin J."/>
            <person name="McCluskey K."/>
            <person name="Medina H.R."/>
            <person name="Miralles-Duran A."/>
            <person name="Miyazaki A."/>
            <person name="Munoz-Torres E."/>
            <person name="Oguiza J.A."/>
            <person name="Ohm R."/>
            <person name="Olmedo M."/>
            <person name="Orejas M."/>
            <person name="Ortiz-Castellanos L."/>
            <person name="Pisabarro A.G."/>
            <person name="Rodriguez-Romero J."/>
            <person name="Ruiz-Herrera J."/>
            <person name="Ruiz-Vazquez R."/>
            <person name="Sanz C."/>
            <person name="Schackwitz W."/>
            <person name="Schmutz J."/>
            <person name="Shahriari M."/>
            <person name="Shelest E."/>
            <person name="Silva-Franco F."/>
            <person name="Soanes D."/>
            <person name="Syed K."/>
            <person name="Tagua V.G."/>
            <person name="Talbot N.J."/>
            <person name="Thon M."/>
            <person name="De vries R.P."/>
            <person name="Wiebenga A."/>
            <person name="Yadav J.S."/>
            <person name="Braun E.L."/>
            <person name="Baker S."/>
            <person name="Garre V."/>
            <person name="Horwitz B."/>
            <person name="Torres-Martinez S."/>
            <person name="Idnurm A."/>
            <person name="Herrera-Estrella A."/>
            <person name="Gabaldon T."/>
            <person name="Grigoriev I.V."/>
        </authorList>
    </citation>
    <scope>NUCLEOTIDE SEQUENCE [LARGE SCALE GENOMIC DNA]</scope>
    <source>
        <strain evidence="3">NRRL 1555(-)</strain>
    </source>
</reference>
<dbReference type="SUPFAM" id="SSF51395">
    <property type="entry name" value="FMN-linked oxidoreductases"/>
    <property type="match status" value="1"/>
</dbReference>
<dbReference type="AlphaFoldDB" id="A0A167MGQ2"/>
<dbReference type="InterPro" id="IPR001155">
    <property type="entry name" value="OxRdtase_FMN_N"/>
</dbReference>
<dbReference type="Pfam" id="PF00724">
    <property type="entry name" value="Oxidored_FMN"/>
    <property type="match status" value="1"/>
</dbReference>
<dbReference type="Gene3D" id="3.20.20.70">
    <property type="entry name" value="Aldolase class I"/>
    <property type="match status" value="1"/>
</dbReference>
<evidence type="ECO:0000313" key="2">
    <source>
        <dbReference type="EMBL" id="OAD72794.1"/>
    </source>
</evidence>
<dbReference type="GeneID" id="28989231"/>
<dbReference type="GO" id="GO:0010181">
    <property type="term" value="F:FMN binding"/>
    <property type="evidence" value="ECO:0007669"/>
    <property type="project" value="InterPro"/>
</dbReference>
<dbReference type="InterPro" id="IPR045247">
    <property type="entry name" value="Oye-like"/>
</dbReference>
<dbReference type="FunCoup" id="A0A167MGQ2">
    <property type="interactions" value="295"/>
</dbReference>
<dbReference type="VEuPathDB" id="FungiDB:PHYBLDRAFT_113057"/>
<proteinExistence type="predicted"/>
<protein>
    <recommendedName>
        <fullName evidence="1">NADH:flavin oxidoreductase/NADH oxidase N-terminal domain-containing protein</fullName>
    </recommendedName>
</protein>
<evidence type="ECO:0000313" key="3">
    <source>
        <dbReference type="Proteomes" id="UP000077315"/>
    </source>
</evidence>
<dbReference type="CDD" id="cd02933">
    <property type="entry name" value="OYE_like_FMN"/>
    <property type="match status" value="1"/>
</dbReference>
<dbReference type="FunFam" id="3.20.20.70:FF:000138">
    <property type="entry name" value="NADPH dehydrogenase 1"/>
    <property type="match status" value="1"/>
</dbReference>
<name>A0A167MGQ2_PHYB8</name>
<dbReference type="OrthoDB" id="276546at2759"/>